<sequence length="239" mass="26563">MNHAATATPLRGLRARPFRCPGCGPSLLLRLGGDEMRVRCLRCRGTPVHLSLLAALAAHVGRLAALDACELSTTGALLRHLRRRCRSVATSEYLEGITPGGHRNGIRCEDVQRLSYADASFDLCTSTEVFEHVPDDRAGLRELHRVLRPGGWLLFTVPLSDLPATRERARRHGPRIEHLLPPAYHGDRLNGPGSVLVYRDYGRDIVERVRAAGFDQAALWTPRRDFHGHRRAVVVARRG</sequence>
<dbReference type="InterPro" id="IPR013216">
    <property type="entry name" value="Methyltransf_11"/>
</dbReference>
<reference evidence="2 3" key="1">
    <citation type="submission" date="2018-08" db="EMBL/GenBank/DDBJ databases">
        <title>Lysobacter weifangensis sp. nov., a new member of the family 'Xanthomonadaceae', isolated from soil in a farmland.</title>
        <authorList>
            <person name="Zhao H."/>
        </authorList>
    </citation>
    <scope>NUCLEOTIDE SEQUENCE [LARGE SCALE GENOMIC DNA]</scope>
    <source>
        <strain evidence="2 3">WF-2</strain>
    </source>
</reference>
<organism evidence="2 3">
    <name type="scientific">Cognatiluteimonas weifangensis</name>
    <dbReference type="NCBI Taxonomy" id="2303539"/>
    <lineage>
        <taxon>Bacteria</taxon>
        <taxon>Pseudomonadati</taxon>
        <taxon>Pseudomonadota</taxon>
        <taxon>Gammaproteobacteria</taxon>
        <taxon>Lysobacterales</taxon>
        <taxon>Lysobacteraceae</taxon>
        <taxon>Cognatiluteimonas</taxon>
    </lineage>
</organism>
<evidence type="ECO:0000313" key="3">
    <source>
        <dbReference type="Proteomes" id="UP000262917"/>
    </source>
</evidence>
<dbReference type="Gene3D" id="3.40.50.150">
    <property type="entry name" value="Vaccinia Virus protein VP39"/>
    <property type="match status" value="1"/>
</dbReference>
<name>A0A372DKD2_9GAMM</name>
<comment type="caution">
    <text evidence="2">The sequence shown here is derived from an EMBL/GenBank/DDBJ whole genome shotgun (WGS) entry which is preliminary data.</text>
</comment>
<dbReference type="RefSeq" id="WP_117202974.1">
    <property type="nucleotide sequence ID" value="NZ_JBHTBK010000020.1"/>
</dbReference>
<dbReference type="EMBL" id="QVPD01000009">
    <property type="protein sequence ID" value="RFP59964.1"/>
    <property type="molecule type" value="Genomic_DNA"/>
</dbReference>
<dbReference type="Proteomes" id="UP000262917">
    <property type="component" value="Unassembled WGS sequence"/>
</dbReference>
<evidence type="ECO:0000259" key="1">
    <source>
        <dbReference type="Pfam" id="PF08241"/>
    </source>
</evidence>
<keyword evidence="2" id="KW-0808">Transferase</keyword>
<dbReference type="InterPro" id="IPR029063">
    <property type="entry name" value="SAM-dependent_MTases_sf"/>
</dbReference>
<dbReference type="GO" id="GO:0008757">
    <property type="term" value="F:S-adenosylmethionine-dependent methyltransferase activity"/>
    <property type="evidence" value="ECO:0007669"/>
    <property type="project" value="InterPro"/>
</dbReference>
<dbReference type="Pfam" id="PF08241">
    <property type="entry name" value="Methyltransf_11"/>
    <property type="match status" value="1"/>
</dbReference>
<proteinExistence type="predicted"/>
<protein>
    <submittedName>
        <fullName evidence="2">Class I SAM-dependent methyltransferase</fullName>
    </submittedName>
</protein>
<dbReference type="CDD" id="cd02440">
    <property type="entry name" value="AdoMet_MTases"/>
    <property type="match status" value="1"/>
</dbReference>
<dbReference type="SUPFAM" id="SSF53335">
    <property type="entry name" value="S-adenosyl-L-methionine-dependent methyltransferases"/>
    <property type="match status" value="1"/>
</dbReference>
<gene>
    <name evidence="2" type="ORF">D0Y53_09480</name>
</gene>
<dbReference type="OrthoDB" id="932345at2"/>
<feature type="domain" description="Methyltransferase type 11" evidence="1">
    <location>
        <begin position="74"/>
        <end position="155"/>
    </location>
</feature>
<dbReference type="AlphaFoldDB" id="A0A372DKD2"/>
<keyword evidence="2" id="KW-0489">Methyltransferase</keyword>
<accession>A0A372DKD2</accession>
<dbReference type="GO" id="GO:0032259">
    <property type="term" value="P:methylation"/>
    <property type="evidence" value="ECO:0007669"/>
    <property type="project" value="UniProtKB-KW"/>
</dbReference>
<keyword evidence="3" id="KW-1185">Reference proteome</keyword>
<evidence type="ECO:0000313" key="2">
    <source>
        <dbReference type="EMBL" id="RFP59964.1"/>
    </source>
</evidence>